<dbReference type="InterPro" id="IPR054414">
    <property type="entry name" value="Ccdc124/Oxs1_C"/>
</dbReference>
<dbReference type="EMBL" id="RBNI01019703">
    <property type="protein sequence ID" value="RUO96780.1"/>
    <property type="molecule type" value="Genomic_DNA"/>
</dbReference>
<sequence>MMEFGGSMKMLIFAPVFCPHRYTRREMEIMKKEHPGLRRTQLKDLIYKNFQVVLEYNAEKQDEAKLIDARRKEIENRLKS</sequence>
<gene>
    <name evidence="2" type="ORF">BC936DRAFT_141464</name>
</gene>
<evidence type="ECO:0000313" key="3">
    <source>
        <dbReference type="Proteomes" id="UP000268093"/>
    </source>
</evidence>
<proteinExistence type="predicted"/>
<comment type="caution">
    <text evidence="2">The sequence shown here is derived from an EMBL/GenBank/DDBJ whole genome shotgun (WGS) entry which is preliminary data.</text>
</comment>
<feature type="domain" description="Coiled-coil" evidence="1">
    <location>
        <begin position="21"/>
        <end position="51"/>
    </location>
</feature>
<protein>
    <recommendedName>
        <fullName evidence="1">Coiled-coil domain-containing protein</fullName>
    </recommendedName>
</protein>
<reference evidence="2 3" key="1">
    <citation type="journal article" date="2018" name="New Phytol.">
        <title>Phylogenomics of Endogonaceae and evolution of mycorrhizas within Mucoromycota.</title>
        <authorList>
            <person name="Chang Y."/>
            <person name="Desiro A."/>
            <person name="Na H."/>
            <person name="Sandor L."/>
            <person name="Lipzen A."/>
            <person name="Clum A."/>
            <person name="Barry K."/>
            <person name="Grigoriev I.V."/>
            <person name="Martin F.M."/>
            <person name="Stajich J.E."/>
            <person name="Smith M.E."/>
            <person name="Bonito G."/>
            <person name="Spatafora J.W."/>
        </authorList>
    </citation>
    <scope>NUCLEOTIDE SEQUENCE [LARGE SCALE GENOMIC DNA]</scope>
    <source>
        <strain evidence="2 3">GMNB39</strain>
    </source>
</reference>
<dbReference type="Proteomes" id="UP000268093">
    <property type="component" value="Unassembled WGS sequence"/>
</dbReference>
<evidence type="ECO:0000259" key="1">
    <source>
        <dbReference type="Pfam" id="PF06244"/>
    </source>
</evidence>
<accession>A0A433A255</accession>
<evidence type="ECO:0000313" key="2">
    <source>
        <dbReference type="EMBL" id="RUO96780.1"/>
    </source>
</evidence>
<dbReference type="AlphaFoldDB" id="A0A433A255"/>
<keyword evidence="3" id="KW-1185">Reference proteome</keyword>
<organism evidence="2 3">
    <name type="scientific">Jimgerdemannia flammicorona</name>
    <dbReference type="NCBI Taxonomy" id="994334"/>
    <lineage>
        <taxon>Eukaryota</taxon>
        <taxon>Fungi</taxon>
        <taxon>Fungi incertae sedis</taxon>
        <taxon>Mucoromycota</taxon>
        <taxon>Mucoromycotina</taxon>
        <taxon>Endogonomycetes</taxon>
        <taxon>Endogonales</taxon>
        <taxon>Endogonaceae</taxon>
        <taxon>Jimgerdemannia</taxon>
    </lineage>
</organism>
<dbReference type="OrthoDB" id="76412at2759"/>
<name>A0A433A255_9FUNG</name>
<dbReference type="Pfam" id="PF06244">
    <property type="entry name" value="Ccdc124"/>
    <property type="match status" value="1"/>
</dbReference>